<organism evidence="6 7">
    <name type="scientific">Puccinia sorghi</name>
    <dbReference type="NCBI Taxonomy" id="27349"/>
    <lineage>
        <taxon>Eukaryota</taxon>
        <taxon>Fungi</taxon>
        <taxon>Dikarya</taxon>
        <taxon>Basidiomycota</taxon>
        <taxon>Pucciniomycotina</taxon>
        <taxon>Pucciniomycetes</taxon>
        <taxon>Pucciniales</taxon>
        <taxon>Pucciniaceae</taxon>
        <taxon>Puccinia</taxon>
    </lineage>
</organism>
<sequence>MKTTTTSSRSVLSASASRSSFQKDALLGSLRILFGWLGAVLYAVHQTLIIYLFAPNTGHISLQPSATNPRGRIAIVGAGITGISSAAHFLAHGFEVIIFEQSSSIGGIWCRANRETWLDQTPQAFNCTRACTGSIPQSLFQTSLGSEKLSPYISLFYTTRCQVKGVILSELQKIWNDHRLSSRTRFNVSGASHDFTVTHVTCQQDSKEKRSKWTINDGAGGVFDGLVVAVGTCGQAQKINFAGRDSFQGKMIHSTQLDDVDWHGKRVVVIGGGPSAVEAVELAVHSGCATPAMMVTRTDKWIVPRTVISSALLRLKPNGRRWLLDYITESAIRAYHYGPDLQWMSPTTYNGRPADRLYSRAPVTNDELLKLVRESRAEYVRAKINRITPHGVEIQRFGSDKPEMVAADVIVEVRESKAAGYKRPHLGFLPSQQLFRGPQAPDQYAPPNLFLQSFSPNNWSCLMTNCGYSDGFATVGHFHIGILARMMMMFMLDEKTAPSSRPISAEMHGWVDGIIQTEGPFSFFTYGEQCIRFVRFLLSTPQRRAWFPFVTFGWAGPEG</sequence>
<evidence type="ECO:0000256" key="2">
    <source>
        <dbReference type="ARBA" id="ARBA00022827"/>
    </source>
</evidence>
<accession>A0A0L6VTA4</accession>
<evidence type="ECO:0000256" key="3">
    <source>
        <dbReference type="ARBA" id="ARBA00023002"/>
    </source>
</evidence>
<keyword evidence="2" id="KW-0274">FAD</keyword>
<dbReference type="SUPFAM" id="SSF51905">
    <property type="entry name" value="FAD/NAD(P)-binding domain"/>
    <property type="match status" value="1"/>
</dbReference>
<dbReference type="InterPro" id="IPR023753">
    <property type="entry name" value="FAD/NAD-binding_dom"/>
</dbReference>
<reference evidence="6 7" key="1">
    <citation type="submission" date="2015-08" db="EMBL/GenBank/DDBJ databases">
        <title>Next Generation Sequencing and Analysis of the Genome of Puccinia sorghi L Schw, the Causal Agent of Maize Common Rust.</title>
        <authorList>
            <person name="Rochi L."/>
            <person name="Burguener G."/>
            <person name="Darino M."/>
            <person name="Turjanski A."/>
            <person name="Kreff E."/>
            <person name="Dieguez M.J."/>
            <person name="Sacco F."/>
        </authorList>
    </citation>
    <scope>NUCLEOTIDE SEQUENCE [LARGE SCALE GENOMIC DNA]</scope>
    <source>
        <strain evidence="6 7">RO10H11247</strain>
    </source>
</reference>
<keyword evidence="7" id="KW-1185">Reference proteome</keyword>
<dbReference type="STRING" id="27349.A0A0L6VTA4"/>
<dbReference type="Proteomes" id="UP000037035">
    <property type="component" value="Unassembled WGS sequence"/>
</dbReference>
<dbReference type="Gene3D" id="3.50.50.60">
    <property type="entry name" value="FAD/NAD(P)-binding domain"/>
    <property type="match status" value="1"/>
</dbReference>
<name>A0A0L6VTA4_9BASI</name>
<protein>
    <recommendedName>
        <fullName evidence="5">FAD/NAD(P)-binding domain-containing protein</fullName>
    </recommendedName>
</protein>
<dbReference type="GO" id="GO:0016491">
    <property type="term" value="F:oxidoreductase activity"/>
    <property type="evidence" value="ECO:0007669"/>
    <property type="project" value="UniProtKB-KW"/>
</dbReference>
<gene>
    <name evidence="6" type="ORF">VP01_1083g2</name>
</gene>
<keyword evidence="4" id="KW-0472">Membrane</keyword>
<dbReference type="OrthoDB" id="66881at2759"/>
<proteinExistence type="predicted"/>
<dbReference type="PRINTS" id="PR00419">
    <property type="entry name" value="ADXRDTASE"/>
</dbReference>
<dbReference type="EMBL" id="LAVV01000932">
    <property type="protein sequence ID" value="KNZ63929.1"/>
    <property type="molecule type" value="Genomic_DNA"/>
</dbReference>
<evidence type="ECO:0000256" key="4">
    <source>
        <dbReference type="SAM" id="Phobius"/>
    </source>
</evidence>
<dbReference type="PANTHER" id="PTHR23023">
    <property type="entry name" value="DIMETHYLANILINE MONOOXYGENASE"/>
    <property type="match status" value="1"/>
</dbReference>
<evidence type="ECO:0000313" key="6">
    <source>
        <dbReference type="EMBL" id="KNZ63929.1"/>
    </source>
</evidence>
<dbReference type="AlphaFoldDB" id="A0A0L6VTA4"/>
<evidence type="ECO:0000256" key="1">
    <source>
        <dbReference type="ARBA" id="ARBA00022630"/>
    </source>
</evidence>
<dbReference type="InterPro" id="IPR036188">
    <property type="entry name" value="FAD/NAD-bd_sf"/>
</dbReference>
<dbReference type="InterPro" id="IPR050346">
    <property type="entry name" value="FMO-like"/>
</dbReference>
<comment type="caution">
    <text evidence="6">The sequence shown here is derived from an EMBL/GenBank/DDBJ whole genome shotgun (WGS) entry which is preliminary data.</text>
</comment>
<dbReference type="Pfam" id="PF07992">
    <property type="entry name" value="Pyr_redox_2"/>
    <property type="match status" value="1"/>
</dbReference>
<keyword evidence="4" id="KW-0812">Transmembrane</keyword>
<evidence type="ECO:0000259" key="5">
    <source>
        <dbReference type="Pfam" id="PF07992"/>
    </source>
</evidence>
<feature type="transmembrane region" description="Helical" evidence="4">
    <location>
        <begin position="33"/>
        <end position="53"/>
    </location>
</feature>
<feature type="domain" description="FAD/NAD(P)-binding" evidence="5">
    <location>
        <begin position="72"/>
        <end position="300"/>
    </location>
</feature>
<evidence type="ECO:0000313" key="7">
    <source>
        <dbReference type="Proteomes" id="UP000037035"/>
    </source>
</evidence>
<keyword evidence="1" id="KW-0285">Flavoprotein</keyword>
<keyword evidence="4" id="KW-1133">Transmembrane helix</keyword>
<keyword evidence="3" id="KW-0560">Oxidoreductase</keyword>
<dbReference type="VEuPathDB" id="FungiDB:VP01_1083g2"/>